<dbReference type="InterPro" id="IPR008269">
    <property type="entry name" value="Lon_proteolytic"/>
</dbReference>
<dbReference type="Gene3D" id="1.10.8.60">
    <property type="match status" value="1"/>
</dbReference>
<accession>A0A1Y6K4C9</accession>
<dbReference type="InterPro" id="IPR027065">
    <property type="entry name" value="Lon_Prtase"/>
</dbReference>
<dbReference type="InterPro" id="IPR027417">
    <property type="entry name" value="P-loop_NTPase"/>
</dbReference>
<dbReference type="KEGG" id="abat:CFX1CAM_1470"/>
<keyword evidence="2" id="KW-0720">Serine protease</keyword>
<comment type="similarity">
    <text evidence="2">Belongs to the peptidase S16 family.</text>
</comment>
<dbReference type="Pfam" id="PF20437">
    <property type="entry name" value="LonC_helical"/>
    <property type="match status" value="1"/>
</dbReference>
<dbReference type="SUPFAM" id="SSF52540">
    <property type="entry name" value="P-loop containing nucleoside triphosphate hydrolases"/>
    <property type="match status" value="1"/>
</dbReference>
<gene>
    <name evidence="5" type="ORF">CFX1CAM_1470</name>
</gene>
<dbReference type="GO" id="GO:0005524">
    <property type="term" value="F:ATP binding"/>
    <property type="evidence" value="ECO:0007669"/>
    <property type="project" value="InterPro"/>
</dbReference>
<dbReference type="Pfam" id="PF05362">
    <property type="entry name" value="Lon_C"/>
    <property type="match status" value="1"/>
</dbReference>
<feature type="active site" evidence="2">
    <location>
        <position position="702"/>
    </location>
</feature>
<feature type="active site" evidence="2">
    <location>
        <position position="659"/>
    </location>
</feature>
<keyword evidence="6" id="KW-1185">Reference proteome</keyword>
<dbReference type="SUPFAM" id="SSF54211">
    <property type="entry name" value="Ribosomal protein S5 domain 2-like"/>
    <property type="match status" value="1"/>
</dbReference>
<name>A0A1Y6K4C9_9CHLR</name>
<comment type="catalytic activity">
    <reaction evidence="2">
        <text>Hydrolysis of proteins in presence of ATP.</text>
        <dbReference type="EC" id="3.4.21.53"/>
    </reaction>
</comment>
<dbReference type="EC" id="3.4.21.53" evidence="2"/>
<feature type="coiled-coil region" evidence="3">
    <location>
        <begin position="195"/>
        <end position="247"/>
    </location>
</feature>
<dbReference type="RefSeq" id="WP_087862372.1">
    <property type="nucleotide sequence ID" value="NZ_LT859958.1"/>
</dbReference>
<dbReference type="AlphaFoldDB" id="A0A1Y6K4C9"/>
<dbReference type="Gene3D" id="3.40.50.300">
    <property type="entry name" value="P-loop containing nucleotide triphosphate hydrolases"/>
    <property type="match status" value="1"/>
</dbReference>
<evidence type="ECO:0000259" key="4">
    <source>
        <dbReference type="PROSITE" id="PS51786"/>
    </source>
</evidence>
<dbReference type="PANTHER" id="PTHR10046">
    <property type="entry name" value="ATP DEPENDENT LON PROTEASE FAMILY MEMBER"/>
    <property type="match status" value="1"/>
</dbReference>
<dbReference type="Proteomes" id="UP000195514">
    <property type="component" value="Chromosome I"/>
</dbReference>
<proteinExistence type="inferred from homology"/>
<dbReference type="InterPro" id="IPR046843">
    <property type="entry name" value="LonB_AAA-LID"/>
</dbReference>
<feature type="domain" description="Lon proteolytic" evidence="4">
    <location>
        <begin position="569"/>
        <end position="764"/>
    </location>
</feature>
<dbReference type="GO" id="GO:0004252">
    <property type="term" value="F:serine-type endopeptidase activity"/>
    <property type="evidence" value="ECO:0007669"/>
    <property type="project" value="UniProtKB-UniRule"/>
</dbReference>
<dbReference type="InterPro" id="IPR020568">
    <property type="entry name" value="Ribosomal_Su5_D2-typ_SF"/>
</dbReference>
<organism evidence="5 6">
    <name type="scientific">Candidatus Brevifilum fermentans</name>
    <dbReference type="NCBI Taxonomy" id="1986204"/>
    <lineage>
        <taxon>Bacteria</taxon>
        <taxon>Bacillati</taxon>
        <taxon>Chloroflexota</taxon>
        <taxon>Anaerolineae</taxon>
        <taxon>Anaerolineales</taxon>
        <taxon>Anaerolineaceae</taxon>
        <taxon>Candidatus Brevifilum</taxon>
    </lineage>
</organism>
<evidence type="ECO:0000313" key="5">
    <source>
        <dbReference type="EMBL" id="SMX54535.1"/>
    </source>
</evidence>
<keyword evidence="1 2" id="KW-0645">Protease</keyword>
<evidence type="ECO:0000256" key="2">
    <source>
        <dbReference type="PROSITE-ProRule" id="PRU01122"/>
    </source>
</evidence>
<dbReference type="GO" id="GO:0030163">
    <property type="term" value="P:protein catabolic process"/>
    <property type="evidence" value="ECO:0007669"/>
    <property type="project" value="InterPro"/>
</dbReference>
<keyword evidence="2" id="KW-0378">Hydrolase</keyword>
<dbReference type="InterPro" id="IPR041699">
    <property type="entry name" value="AAA_32"/>
</dbReference>
<reference evidence="6" key="1">
    <citation type="submission" date="2017-05" db="EMBL/GenBank/DDBJ databases">
        <authorList>
            <person name="Kirkegaard R."/>
            <person name="Mcilroy J S."/>
        </authorList>
    </citation>
    <scope>NUCLEOTIDE SEQUENCE [LARGE SCALE GENOMIC DNA]</scope>
</reference>
<dbReference type="Pfam" id="PF20436">
    <property type="entry name" value="LonB_AAA-LID"/>
    <property type="match status" value="1"/>
</dbReference>
<dbReference type="GO" id="GO:0006508">
    <property type="term" value="P:proteolysis"/>
    <property type="evidence" value="ECO:0007669"/>
    <property type="project" value="UniProtKB-KW"/>
</dbReference>
<evidence type="ECO:0000256" key="3">
    <source>
        <dbReference type="SAM" id="Coils"/>
    </source>
</evidence>
<dbReference type="EMBL" id="LT859958">
    <property type="protein sequence ID" value="SMX54535.1"/>
    <property type="molecule type" value="Genomic_DNA"/>
</dbReference>
<evidence type="ECO:0000256" key="1">
    <source>
        <dbReference type="ARBA" id="ARBA00022670"/>
    </source>
</evidence>
<dbReference type="InterPro" id="IPR046844">
    <property type="entry name" value="Lon-like_helical"/>
</dbReference>
<dbReference type="OrthoDB" id="9758568at2"/>
<dbReference type="InterPro" id="IPR014721">
    <property type="entry name" value="Ribsml_uS5_D2-typ_fold_subgr"/>
</dbReference>
<protein>
    <recommendedName>
        <fullName evidence="2">endopeptidase La</fullName>
        <ecNumber evidence="2">3.4.21.53</ecNumber>
    </recommendedName>
</protein>
<dbReference type="Gene3D" id="3.30.230.10">
    <property type="match status" value="1"/>
</dbReference>
<sequence length="807" mass="90386">MSNINELKPGQLYRHCDLQTLKFNTTDEVEDEITFVGQERVSDAINFGMNISHPGYNIYVIGPAGMGKRKAVQEFFEEKAKSDPTPADYIYVHNFDHPDQPYAIALPPSFGTEYQADIDNLIGEMQTALSAAFESEEYQNRRQAVFESFKDKQAELFNELQNKANQRKLAMIKTPSGIAFAPRDDEGVLSPEDVNKLTDQEREDIKNAIEELQSSLQKILQQVPPRQREAQQEIKELNKEMANFAIGGLINELINKYQPYERVVEHIKEIQEQIIENADDFLPTDNQEASSFFEALSQQKGRSAALLDRFKVNVIVNNKENQGAPVIFENNPTYNNLIGRFDHYAQMGTLMTDYRMIKPGALHKANGGYLIIDVRKLLNQPFAWEGLKRALQSKHIEIESIGQSLSLISTVSLKPEPIPLSVKIALVGDRVLFYLLVQYDPEFSELFKVEADFTTEIEWTENNQGLYARLIASIIKREGALPFNKNAVARLIEESARQANDSERLNTRLQDLSELIIESDYWAKESRHEIVTVDDVQRAIDEKTRRGDRIKEKMQESILRDINVISTDGAKVGQINGLSVYELGSLMFGKPTRITAQISLGKGQVIDIEREVAMGGPIHSKGVLILSGFLRGRFAQDVPLSFSASLVFEQSYGGVDGDSASSTELYVLLSAIAGMPLRQDLAVTGSINQHGEVQAIGGVNQKIEGFFDICKERGLTGNQGVLIPSANIKHLMLRKDVIEAVEADQFHIYPVSHIDQGIEILTGIKAGEKDENGAFPLDSINGMVKQKLETMAKTLAHFGKDEKDQGE</sequence>
<keyword evidence="3" id="KW-0175">Coiled coil</keyword>
<dbReference type="GO" id="GO:0004176">
    <property type="term" value="F:ATP-dependent peptidase activity"/>
    <property type="evidence" value="ECO:0007669"/>
    <property type="project" value="UniProtKB-UniRule"/>
</dbReference>
<evidence type="ECO:0000313" key="6">
    <source>
        <dbReference type="Proteomes" id="UP000195514"/>
    </source>
</evidence>
<dbReference type="Pfam" id="PF13654">
    <property type="entry name" value="AAA_32"/>
    <property type="match status" value="1"/>
</dbReference>
<dbReference type="PRINTS" id="PR00830">
    <property type="entry name" value="ENDOLAPTASE"/>
</dbReference>
<dbReference type="PROSITE" id="PS51786">
    <property type="entry name" value="LON_PROTEOLYTIC"/>
    <property type="match status" value="1"/>
</dbReference>